<accession>Q5G5C1</accession>
<sequence length="238" mass="25565">MTTAPCQNVSNPTQPCCRIPYRLPCYTNVQVPYQQCPIRYQQACGPQCINRPISQVVQPPVILPQPTCQPPYCPQPPPVYQPPIYQPPVYQPPVYLPQPICQQPYCPQPPPVYQPPVYQPPVYQPPVYQPPVYQPPVYQPPVSGCYINYPSPCPPQCLGACTYVPLQTGCAPLNQWPFLRCAPGNSYSYLGGYGGIGGYGTPGAGGYGAPGIGSYGTPGITPGIGGIGGVQPGQPFVG</sequence>
<organism evidence="1">
    <name type="scientific">Periplaneta americana</name>
    <name type="common">American cockroach</name>
    <name type="synonym">Blatta americana</name>
    <dbReference type="NCBI Taxonomy" id="6978"/>
    <lineage>
        <taxon>Eukaryota</taxon>
        <taxon>Metazoa</taxon>
        <taxon>Ecdysozoa</taxon>
        <taxon>Arthropoda</taxon>
        <taxon>Hexapoda</taxon>
        <taxon>Insecta</taxon>
        <taxon>Pterygota</taxon>
        <taxon>Neoptera</taxon>
        <taxon>Polyneoptera</taxon>
        <taxon>Dictyoptera</taxon>
        <taxon>Blattodea</taxon>
        <taxon>Blattoidea</taxon>
        <taxon>Blattidae</taxon>
        <taxon>Blattinae</taxon>
        <taxon>Periplaneta</taxon>
    </lineage>
</organism>
<dbReference type="EMBL" id="AY850279">
    <property type="protein sequence ID" value="AAW57776.1"/>
    <property type="molecule type" value="mRNA"/>
</dbReference>
<reference evidence="1" key="1">
    <citation type="submission" date="2004-12" db="EMBL/GenBank/DDBJ databases">
        <title>Immunological screening of Periplaneta americana cDNA expression libraries with serum immunized with soluble protein antigens derived from Periplaneta fuliginosa.</title>
        <authorList>
            <person name="Xu S."/>
            <person name="Wang S."/>
            <person name="Wu S."/>
        </authorList>
    </citation>
    <scope>NUCLEOTIDE SEQUENCE</scope>
</reference>
<proteinExistence type="evidence at transcript level"/>
<protein>
    <submittedName>
        <fullName evidence="1">Parcxpwnx04</fullName>
    </submittedName>
</protein>
<dbReference type="AlphaFoldDB" id="Q5G5C1"/>
<evidence type="ECO:0000313" key="1">
    <source>
        <dbReference type="EMBL" id="AAW57776.1"/>
    </source>
</evidence>
<name>Q5G5C1_PERAM</name>